<keyword evidence="7" id="KW-0915">Sodium</keyword>
<evidence type="ECO:0000313" key="15">
    <source>
        <dbReference type="EMBL" id="MFH4982421.1"/>
    </source>
</evidence>
<keyword evidence="8 13" id="KW-0406">Ion transport</keyword>
<sequence>MTDSVAMLTRAKENLIFTMSALRVEQRVALSQTREEFVEMCSFNSKECNFEEDFKLHADPEFGNCYTFNWNVSRGLNSMKAGPMYGIRVLLFVNASDYMSTSEAVGVRVAIHDPAVYPFPDIFGYSAPVGFATSFGLKKKVIHRLPAPYGECEAEKVKNEESYIYKGYHYSSEGCRRSCFQNALLERCGCGDPRFPLPNNTKHCSAFDPVARSCLERTIVSIGDFHHMSEKQLSCRCLQPCENDDYGVTFSTAKWPSGATDLGDCEGMNTQECEEYYSKHAAMVEVFFEQLNYELLMESEAYGLVNLLADIGGHLGLWMGFSVITIIEWVVLFFDLITLCCLRRRYERSANGNARCIMNNSTDENGGCKTFGSDQSENEQNIAVKSSKSGDRFFQI</sequence>
<dbReference type="Proteomes" id="UP001608902">
    <property type="component" value="Unassembled WGS sequence"/>
</dbReference>
<dbReference type="Pfam" id="PF00858">
    <property type="entry name" value="ASC"/>
    <property type="match status" value="1"/>
</dbReference>
<dbReference type="PANTHER" id="PTHR11690">
    <property type="entry name" value="AMILORIDE-SENSITIVE SODIUM CHANNEL-RELATED"/>
    <property type="match status" value="1"/>
</dbReference>
<keyword evidence="10" id="KW-0325">Glycoprotein</keyword>
<evidence type="ECO:0000256" key="5">
    <source>
        <dbReference type="ARBA" id="ARBA00022692"/>
    </source>
</evidence>
<name>A0ABD6EY64_9BILA</name>
<evidence type="ECO:0000256" key="4">
    <source>
        <dbReference type="ARBA" id="ARBA00022461"/>
    </source>
</evidence>
<dbReference type="EMBL" id="JBGFUD010009265">
    <property type="protein sequence ID" value="MFH4982421.1"/>
    <property type="molecule type" value="Genomic_DNA"/>
</dbReference>
<dbReference type="InterPro" id="IPR020903">
    <property type="entry name" value="ENaC_CS"/>
</dbReference>
<evidence type="ECO:0000256" key="13">
    <source>
        <dbReference type="RuleBase" id="RU000679"/>
    </source>
</evidence>
<evidence type="ECO:0000256" key="9">
    <source>
        <dbReference type="ARBA" id="ARBA00023136"/>
    </source>
</evidence>
<evidence type="ECO:0000256" key="7">
    <source>
        <dbReference type="ARBA" id="ARBA00023053"/>
    </source>
</evidence>
<protein>
    <recommendedName>
        <fullName evidence="17">Amiloride-sensitive sodium channel</fullName>
    </recommendedName>
</protein>
<feature type="transmembrane region" description="Helical" evidence="14">
    <location>
        <begin position="315"/>
        <end position="342"/>
    </location>
</feature>
<accession>A0ABD6EY64</accession>
<keyword evidence="11 13" id="KW-0739">Sodium transport</keyword>
<evidence type="ECO:0000256" key="12">
    <source>
        <dbReference type="ARBA" id="ARBA00023303"/>
    </source>
</evidence>
<keyword evidence="4 13" id="KW-0894">Sodium channel</keyword>
<comment type="similarity">
    <text evidence="2 13">Belongs to the amiloride-sensitive sodium channel (TC 1.A.6) family.</text>
</comment>
<gene>
    <name evidence="15" type="ORF">AB6A40_009130</name>
</gene>
<dbReference type="PRINTS" id="PR01078">
    <property type="entry name" value="AMINACHANNEL"/>
</dbReference>
<evidence type="ECO:0000256" key="11">
    <source>
        <dbReference type="ARBA" id="ARBA00023201"/>
    </source>
</evidence>
<evidence type="ECO:0000256" key="10">
    <source>
        <dbReference type="ARBA" id="ARBA00023180"/>
    </source>
</evidence>
<evidence type="ECO:0000256" key="1">
    <source>
        <dbReference type="ARBA" id="ARBA00004141"/>
    </source>
</evidence>
<dbReference type="PANTHER" id="PTHR11690:SF276">
    <property type="entry name" value="DEGENERIN DEG-1"/>
    <property type="match status" value="1"/>
</dbReference>
<dbReference type="Gene3D" id="1.10.287.770">
    <property type="entry name" value="YojJ-like"/>
    <property type="match status" value="1"/>
</dbReference>
<evidence type="ECO:0000256" key="8">
    <source>
        <dbReference type="ARBA" id="ARBA00023065"/>
    </source>
</evidence>
<keyword evidence="12 13" id="KW-0407">Ion channel</keyword>
<dbReference type="Gene3D" id="2.60.470.10">
    <property type="entry name" value="Acid-sensing ion channels like domains"/>
    <property type="match status" value="1"/>
</dbReference>
<dbReference type="AlphaFoldDB" id="A0ABD6EY64"/>
<keyword evidence="5 13" id="KW-0812">Transmembrane</keyword>
<evidence type="ECO:0000256" key="6">
    <source>
        <dbReference type="ARBA" id="ARBA00022989"/>
    </source>
</evidence>
<reference evidence="15 16" key="1">
    <citation type="submission" date="2024-08" db="EMBL/GenBank/DDBJ databases">
        <title>Gnathostoma spinigerum genome.</title>
        <authorList>
            <person name="Gonzalez-Bertolin B."/>
            <person name="Monzon S."/>
            <person name="Zaballos A."/>
            <person name="Jimenez P."/>
            <person name="Dekumyoy P."/>
            <person name="Varona S."/>
            <person name="Cuesta I."/>
            <person name="Sumanam S."/>
            <person name="Adisakwattana P."/>
            <person name="Gasser R.B."/>
            <person name="Hernandez-Gonzalez A."/>
            <person name="Young N.D."/>
            <person name="Perteguer M.J."/>
        </authorList>
    </citation>
    <scope>NUCLEOTIDE SEQUENCE [LARGE SCALE GENOMIC DNA]</scope>
    <source>
        <strain evidence="15">AL3</strain>
        <tissue evidence="15">Liver</tissue>
    </source>
</reference>
<evidence type="ECO:0000313" key="16">
    <source>
        <dbReference type="Proteomes" id="UP001608902"/>
    </source>
</evidence>
<evidence type="ECO:0000256" key="14">
    <source>
        <dbReference type="SAM" id="Phobius"/>
    </source>
</evidence>
<comment type="caution">
    <text evidence="15">The sequence shown here is derived from an EMBL/GenBank/DDBJ whole genome shotgun (WGS) entry which is preliminary data.</text>
</comment>
<evidence type="ECO:0000256" key="3">
    <source>
        <dbReference type="ARBA" id="ARBA00022448"/>
    </source>
</evidence>
<proteinExistence type="inferred from homology"/>
<dbReference type="PROSITE" id="PS01206">
    <property type="entry name" value="ASC"/>
    <property type="match status" value="1"/>
</dbReference>
<organism evidence="15 16">
    <name type="scientific">Gnathostoma spinigerum</name>
    <dbReference type="NCBI Taxonomy" id="75299"/>
    <lineage>
        <taxon>Eukaryota</taxon>
        <taxon>Metazoa</taxon>
        <taxon>Ecdysozoa</taxon>
        <taxon>Nematoda</taxon>
        <taxon>Chromadorea</taxon>
        <taxon>Rhabditida</taxon>
        <taxon>Spirurina</taxon>
        <taxon>Gnathostomatomorpha</taxon>
        <taxon>Gnathostomatoidea</taxon>
        <taxon>Gnathostomatidae</taxon>
        <taxon>Gnathostoma</taxon>
    </lineage>
</organism>
<keyword evidence="3 13" id="KW-0813">Transport</keyword>
<dbReference type="GO" id="GO:0005272">
    <property type="term" value="F:sodium channel activity"/>
    <property type="evidence" value="ECO:0007669"/>
    <property type="project" value="UniProtKB-KW"/>
</dbReference>
<keyword evidence="6 14" id="KW-1133">Transmembrane helix</keyword>
<comment type="subcellular location">
    <subcellularLocation>
        <location evidence="1">Membrane</location>
        <topology evidence="1">Multi-pass membrane protein</topology>
    </subcellularLocation>
</comment>
<dbReference type="GO" id="GO:0016020">
    <property type="term" value="C:membrane"/>
    <property type="evidence" value="ECO:0007669"/>
    <property type="project" value="UniProtKB-SubCell"/>
</dbReference>
<keyword evidence="9 14" id="KW-0472">Membrane</keyword>
<evidence type="ECO:0008006" key="17">
    <source>
        <dbReference type="Google" id="ProtNLM"/>
    </source>
</evidence>
<dbReference type="FunFam" id="1.10.287.770:FF:000001">
    <property type="entry name" value="Acid-sensing ion channel subunit 1"/>
    <property type="match status" value="1"/>
</dbReference>
<evidence type="ECO:0000256" key="2">
    <source>
        <dbReference type="ARBA" id="ARBA00007193"/>
    </source>
</evidence>
<dbReference type="InterPro" id="IPR001873">
    <property type="entry name" value="ENaC"/>
</dbReference>
<keyword evidence="16" id="KW-1185">Reference proteome</keyword>